<sequence length="504" mass="52373">MTTRPPLVREAAEEGAARHADALRLLVGERHVLVGPDLPGRYTQDLWGSDRVGVAGVVVRPGTAEEVAMVLRYCHAHGQPVVVQGGMTGLVSGGVPGAGEVVLSTERLTELGAVDPVAGTVTAGAGVTLADLQQHAAPHGLTVPIDLASKDSATIGGCVATNAGGVNVVGYGMTRRHVRSLQVVLADGTLLDLSTDLVKDNAGYDLKQLFIGSEGTLGVVTAATLALHPAPQGRTGAFCAVADVDGALKVLGTLRERMPGSLTSFEVIWADAYAVLEGTGVRLPLPQGHPLYILAECETSRPDDADVFVACLEELSDTLADTAVATSPADLKAFWRARERIPGEVLRMQPLFGFDVSVPAGSLAASLEEMRAELRRQWPGVRLLVFGHLGDDNVHIAVATGEKTRERKADVEHIVYRTVSSCGGSISAEHGVGFEKREYLGYTRSAGEIELMRTLKTALDPGGILGRGRVLPWTADGDDGTGGTGLTGGNGGNNGGSGNGGAAR</sequence>
<dbReference type="InterPro" id="IPR016167">
    <property type="entry name" value="FAD-bd_PCMH_sub1"/>
</dbReference>
<gene>
    <name evidence="8" type="ORF">GCU69_08440</name>
</gene>
<dbReference type="PANTHER" id="PTHR43716">
    <property type="entry name" value="D-2-HYDROXYGLUTARATE DEHYDROGENASE, MITOCHONDRIAL"/>
    <property type="match status" value="1"/>
</dbReference>
<dbReference type="InterPro" id="IPR016164">
    <property type="entry name" value="FAD-linked_Oxase-like_C"/>
</dbReference>
<feature type="compositionally biased region" description="Gly residues" evidence="6">
    <location>
        <begin position="480"/>
        <end position="504"/>
    </location>
</feature>
<keyword evidence="3" id="KW-0285">Flavoprotein</keyword>
<evidence type="ECO:0000313" key="8">
    <source>
        <dbReference type="EMBL" id="KAF4409545.1"/>
    </source>
</evidence>
<dbReference type="InterPro" id="IPR036318">
    <property type="entry name" value="FAD-bd_PCMH-like_sf"/>
</dbReference>
<comment type="caution">
    <text evidence="8">The sequence shown here is derived from an EMBL/GenBank/DDBJ whole genome shotgun (WGS) entry which is preliminary data.</text>
</comment>
<dbReference type="EMBL" id="WHPN01000206">
    <property type="protein sequence ID" value="KAF4409545.1"/>
    <property type="molecule type" value="Genomic_DNA"/>
</dbReference>
<evidence type="ECO:0000256" key="5">
    <source>
        <dbReference type="ARBA" id="ARBA00023002"/>
    </source>
</evidence>
<dbReference type="InterPro" id="IPR006094">
    <property type="entry name" value="Oxid_FAD_bind_N"/>
</dbReference>
<keyword evidence="4" id="KW-0274">FAD</keyword>
<dbReference type="InterPro" id="IPR004113">
    <property type="entry name" value="FAD-bd_oxidored_4_C"/>
</dbReference>
<dbReference type="Gene3D" id="3.30.465.10">
    <property type="match status" value="1"/>
</dbReference>
<evidence type="ECO:0000256" key="2">
    <source>
        <dbReference type="ARBA" id="ARBA00008000"/>
    </source>
</evidence>
<proteinExistence type="inferred from homology"/>
<evidence type="ECO:0000256" key="1">
    <source>
        <dbReference type="ARBA" id="ARBA00001974"/>
    </source>
</evidence>
<accession>A0ABQ7FL39</accession>
<dbReference type="Proteomes" id="UP000621266">
    <property type="component" value="Unassembled WGS sequence"/>
</dbReference>
<reference evidence="8 9" key="1">
    <citation type="submission" date="2019-10" db="EMBL/GenBank/DDBJ databases">
        <title>Streptomyces tenebrisbrunneis sp.nov., an endogenous actinomycete isolated from of Lycium ruthenicum.</title>
        <authorList>
            <person name="Ma L."/>
        </authorList>
    </citation>
    <scope>NUCLEOTIDE SEQUENCE [LARGE SCALE GENOMIC DNA]</scope>
    <source>
        <strain evidence="8 9">TRM 66187</strain>
    </source>
</reference>
<dbReference type="RefSeq" id="WP_170315805.1">
    <property type="nucleotide sequence ID" value="NZ_WHPN01000206.1"/>
</dbReference>
<dbReference type="PROSITE" id="PS51387">
    <property type="entry name" value="FAD_PCMH"/>
    <property type="match status" value="1"/>
</dbReference>
<dbReference type="InterPro" id="IPR051264">
    <property type="entry name" value="FAD-oxidored/transferase_4"/>
</dbReference>
<dbReference type="SUPFAM" id="SSF55103">
    <property type="entry name" value="FAD-linked oxidases, C-terminal domain"/>
    <property type="match status" value="1"/>
</dbReference>
<evidence type="ECO:0000259" key="7">
    <source>
        <dbReference type="PROSITE" id="PS51387"/>
    </source>
</evidence>
<dbReference type="Gene3D" id="1.10.45.10">
    <property type="entry name" value="Vanillyl-alcohol Oxidase, Chain A, domain 4"/>
    <property type="match status" value="1"/>
</dbReference>
<evidence type="ECO:0000256" key="6">
    <source>
        <dbReference type="SAM" id="MobiDB-lite"/>
    </source>
</evidence>
<evidence type="ECO:0000313" key="9">
    <source>
        <dbReference type="Proteomes" id="UP000621266"/>
    </source>
</evidence>
<evidence type="ECO:0000256" key="4">
    <source>
        <dbReference type="ARBA" id="ARBA00022827"/>
    </source>
</evidence>
<comment type="similarity">
    <text evidence="2">Belongs to the FAD-binding oxidoreductase/transferase type 4 family.</text>
</comment>
<evidence type="ECO:0000256" key="3">
    <source>
        <dbReference type="ARBA" id="ARBA00022630"/>
    </source>
</evidence>
<dbReference type="InterPro" id="IPR016166">
    <property type="entry name" value="FAD-bd_PCMH"/>
</dbReference>
<organism evidence="8 9">
    <name type="scientific">Streptomyces lycii</name>
    <dbReference type="NCBI Taxonomy" id="2654337"/>
    <lineage>
        <taxon>Bacteria</taxon>
        <taxon>Bacillati</taxon>
        <taxon>Actinomycetota</taxon>
        <taxon>Actinomycetes</taxon>
        <taxon>Kitasatosporales</taxon>
        <taxon>Streptomycetaceae</taxon>
        <taxon>Streptomyces</taxon>
    </lineage>
</organism>
<dbReference type="SUPFAM" id="SSF56176">
    <property type="entry name" value="FAD-binding/transporter-associated domain-like"/>
    <property type="match status" value="1"/>
</dbReference>
<dbReference type="Gene3D" id="3.30.43.10">
    <property type="entry name" value="Uridine Diphospho-n-acetylenolpyruvylglucosamine Reductase, domain 2"/>
    <property type="match status" value="1"/>
</dbReference>
<dbReference type="InterPro" id="IPR016171">
    <property type="entry name" value="Vanillyl_alc_oxidase_C-sub2"/>
</dbReference>
<keyword evidence="9" id="KW-1185">Reference proteome</keyword>
<feature type="domain" description="FAD-binding PCMH-type" evidence="7">
    <location>
        <begin position="51"/>
        <end position="230"/>
    </location>
</feature>
<name>A0ABQ7FL39_9ACTN</name>
<feature type="region of interest" description="Disordered" evidence="6">
    <location>
        <begin position="475"/>
        <end position="504"/>
    </location>
</feature>
<comment type="cofactor">
    <cofactor evidence="1">
        <name>FAD</name>
        <dbReference type="ChEBI" id="CHEBI:57692"/>
    </cofactor>
</comment>
<keyword evidence="5" id="KW-0560">Oxidoreductase</keyword>
<protein>
    <submittedName>
        <fullName evidence="8">FAD-binding oxidoreductase</fullName>
    </submittedName>
</protein>
<dbReference type="InterPro" id="IPR016169">
    <property type="entry name" value="FAD-bd_PCMH_sub2"/>
</dbReference>
<dbReference type="Pfam" id="PF01565">
    <property type="entry name" value="FAD_binding_4"/>
    <property type="match status" value="1"/>
</dbReference>
<dbReference type="Gene3D" id="3.30.70.2190">
    <property type="match status" value="1"/>
</dbReference>
<dbReference type="Gene3D" id="3.30.70.2740">
    <property type="match status" value="1"/>
</dbReference>
<dbReference type="PANTHER" id="PTHR43716:SF1">
    <property type="entry name" value="D-2-HYDROXYGLUTARATE DEHYDROGENASE, MITOCHONDRIAL"/>
    <property type="match status" value="1"/>
</dbReference>
<dbReference type="Pfam" id="PF02913">
    <property type="entry name" value="FAD-oxidase_C"/>
    <property type="match status" value="1"/>
</dbReference>